<dbReference type="EMBL" id="JASCZI010121145">
    <property type="protein sequence ID" value="MED6160117.1"/>
    <property type="molecule type" value="Genomic_DNA"/>
</dbReference>
<evidence type="ECO:0000313" key="2">
    <source>
        <dbReference type="EMBL" id="MED6160117.1"/>
    </source>
</evidence>
<feature type="compositionally biased region" description="Basic and acidic residues" evidence="1">
    <location>
        <begin position="127"/>
        <end position="145"/>
    </location>
</feature>
<feature type="region of interest" description="Disordered" evidence="1">
    <location>
        <begin position="127"/>
        <end position="171"/>
    </location>
</feature>
<feature type="compositionally biased region" description="Polar residues" evidence="1">
    <location>
        <begin position="1"/>
        <end position="11"/>
    </location>
</feature>
<gene>
    <name evidence="2" type="ORF">PIB30_048367</name>
</gene>
<accession>A0ABU6UFS0</accession>
<feature type="region of interest" description="Disordered" evidence="1">
    <location>
        <begin position="219"/>
        <end position="263"/>
    </location>
</feature>
<dbReference type="Proteomes" id="UP001341840">
    <property type="component" value="Unassembled WGS sequence"/>
</dbReference>
<feature type="compositionally biased region" description="Acidic residues" evidence="1">
    <location>
        <begin position="223"/>
        <end position="235"/>
    </location>
</feature>
<evidence type="ECO:0000313" key="3">
    <source>
        <dbReference type="Proteomes" id="UP001341840"/>
    </source>
</evidence>
<proteinExistence type="predicted"/>
<sequence length="263" mass="29893">MDATVTGSSPTFKIRKRSAESTQNGGTGRFGVAATFARREPCLDSFRVVIGLRKDNRRMGSGVIYYEIEKREKYEDSGERANADLAIVKMRRYHFDDEPFIYLLHNYRFDPDRSYELPIKSLLALRRRDPSRGRDPSPQRSDPSRRVGSTSQYSLLRPVSQLGSPPSLSKMIPLTQDLEGETPFKSWELIPPSEGWMCDSDEVEVKGVSGGIPVRVDEAKWIEEEDKNEEEEEKEDDSKEGLSEEEMAAAPRAMDVDADEDYL</sequence>
<name>A0ABU6UFS0_9FABA</name>
<reference evidence="2 3" key="1">
    <citation type="journal article" date="2023" name="Plants (Basel)">
        <title>Bridging the Gap: Combining Genomics and Transcriptomics Approaches to Understand Stylosanthes scabra, an Orphan Legume from the Brazilian Caatinga.</title>
        <authorList>
            <person name="Ferreira-Neto J.R.C."/>
            <person name="da Silva M.D."/>
            <person name="Binneck E."/>
            <person name="de Melo N.F."/>
            <person name="da Silva R.H."/>
            <person name="de Melo A.L.T.M."/>
            <person name="Pandolfi V."/>
            <person name="Bustamante F.O."/>
            <person name="Brasileiro-Vidal A.C."/>
            <person name="Benko-Iseppon A.M."/>
        </authorList>
    </citation>
    <scope>NUCLEOTIDE SEQUENCE [LARGE SCALE GENOMIC DNA]</scope>
    <source>
        <tissue evidence="2">Leaves</tissue>
    </source>
</reference>
<comment type="caution">
    <text evidence="2">The sequence shown here is derived from an EMBL/GenBank/DDBJ whole genome shotgun (WGS) entry which is preliminary data.</text>
</comment>
<keyword evidence="3" id="KW-1185">Reference proteome</keyword>
<feature type="region of interest" description="Disordered" evidence="1">
    <location>
        <begin position="1"/>
        <end position="25"/>
    </location>
</feature>
<protein>
    <submittedName>
        <fullName evidence="2">Uncharacterized protein</fullName>
    </submittedName>
</protein>
<organism evidence="2 3">
    <name type="scientific">Stylosanthes scabra</name>
    <dbReference type="NCBI Taxonomy" id="79078"/>
    <lineage>
        <taxon>Eukaryota</taxon>
        <taxon>Viridiplantae</taxon>
        <taxon>Streptophyta</taxon>
        <taxon>Embryophyta</taxon>
        <taxon>Tracheophyta</taxon>
        <taxon>Spermatophyta</taxon>
        <taxon>Magnoliopsida</taxon>
        <taxon>eudicotyledons</taxon>
        <taxon>Gunneridae</taxon>
        <taxon>Pentapetalae</taxon>
        <taxon>rosids</taxon>
        <taxon>fabids</taxon>
        <taxon>Fabales</taxon>
        <taxon>Fabaceae</taxon>
        <taxon>Papilionoideae</taxon>
        <taxon>50 kb inversion clade</taxon>
        <taxon>dalbergioids sensu lato</taxon>
        <taxon>Dalbergieae</taxon>
        <taxon>Pterocarpus clade</taxon>
        <taxon>Stylosanthes</taxon>
    </lineage>
</organism>
<evidence type="ECO:0000256" key="1">
    <source>
        <dbReference type="SAM" id="MobiDB-lite"/>
    </source>
</evidence>